<dbReference type="AlphaFoldDB" id="A0A2N5UPD4"/>
<sequence>MPTWAEPVFPTGRAICRSILRIMNNRPPKPSPRIDRRLTLVRRINSYPVDPLDISGSIQNPTRGSARYPLGPEVAAESCARPSGAGATARDDLAAQGWRQGWAPQGRRFSRRLS</sequence>
<comment type="caution">
    <text evidence="2">The sequence shown here is derived from an EMBL/GenBank/DDBJ whole genome shotgun (WGS) entry which is preliminary data.</text>
</comment>
<name>A0A2N5UPD4_9BASI</name>
<evidence type="ECO:0000313" key="3">
    <source>
        <dbReference type="Proteomes" id="UP000235392"/>
    </source>
</evidence>
<proteinExistence type="predicted"/>
<dbReference type="Proteomes" id="UP000235392">
    <property type="component" value="Unassembled WGS sequence"/>
</dbReference>
<protein>
    <submittedName>
        <fullName evidence="2">Uncharacterized protein</fullName>
    </submittedName>
</protein>
<gene>
    <name evidence="2" type="ORF">PCASD_08812</name>
</gene>
<evidence type="ECO:0000256" key="1">
    <source>
        <dbReference type="SAM" id="MobiDB-lite"/>
    </source>
</evidence>
<organism evidence="2 3">
    <name type="scientific">Puccinia coronata f. sp. avenae</name>
    <dbReference type="NCBI Taxonomy" id="200324"/>
    <lineage>
        <taxon>Eukaryota</taxon>
        <taxon>Fungi</taxon>
        <taxon>Dikarya</taxon>
        <taxon>Basidiomycota</taxon>
        <taxon>Pucciniomycotina</taxon>
        <taxon>Pucciniomycetes</taxon>
        <taxon>Pucciniales</taxon>
        <taxon>Pucciniaceae</taxon>
        <taxon>Puccinia</taxon>
    </lineage>
</organism>
<accession>A0A2N5UPD4</accession>
<reference evidence="2 3" key="1">
    <citation type="submission" date="2017-11" db="EMBL/GenBank/DDBJ databases">
        <title>De novo assembly and phasing of dikaryotic genomes from two isolates of Puccinia coronata f. sp. avenae, the causal agent of oat crown rust.</title>
        <authorList>
            <person name="Miller M.E."/>
            <person name="Zhang Y."/>
            <person name="Omidvar V."/>
            <person name="Sperschneider J."/>
            <person name="Schwessinger B."/>
            <person name="Raley C."/>
            <person name="Palmer J.M."/>
            <person name="Garnica D."/>
            <person name="Upadhyaya N."/>
            <person name="Rathjen J."/>
            <person name="Taylor J.M."/>
            <person name="Park R.F."/>
            <person name="Dodds P.N."/>
            <person name="Hirsch C.D."/>
            <person name="Kianian S.F."/>
            <person name="Figueroa M."/>
        </authorList>
    </citation>
    <scope>NUCLEOTIDE SEQUENCE [LARGE SCALE GENOMIC DNA]</scope>
    <source>
        <strain evidence="2">12SD80</strain>
    </source>
</reference>
<evidence type="ECO:0000313" key="2">
    <source>
        <dbReference type="EMBL" id="PLW39619.1"/>
    </source>
</evidence>
<dbReference type="EMBL" id="PGCI01000113">
    <property type="protein sequence ID" value="PLW39619.1"/>
    <property type="molecule type" value="Genomic_DNA"/>
</dbReference>
<feature type="region of interest" description="Disordered" evidence="1">
    <location>
        <begin position="79"/>
        <end position="114"/>
    </location>
</feature>